<dbReference type="Pfam" id="PF03323">
    <property type="entry name" value="GerA"/>
    <property type="match status" value="1"/>
</dbReference>
<feature type="transmembrane region" description="Helical" evidence="5">
    <location>
        <begin position="364"/>
        <end position="385"/>
    </location>
</feature>
<dbReference type="GO" id="GO:0009847">
    <property type="term" value="P:spore germination"/>
    <property type="evidence" value="ECO:0007669"/>
    <property type="project" value="UniProtKB-UniRule"/>
</dbReference>
<dbReference type="EMBL" id="CP041666">
    <property type="protein sequence ID" value="QDP41769.1"/>
    <property type="molecule type" value="Genomic_DNA"/>
</dbReference>
<comment type="subcellular location">
    <subcellularLocation>
        <location evidence="4">Cell membrane</location>
    </subcellularLocation>
    <subcellularLocation>
        <location evidence="1">Membrane</location>
        <topology evidence="1">Multi-pass membrane protein</topology>
    </subcellularLocation>
</comment>
<comment type="similarity">
    <text evidence="2 4">Belongs to the GerABKA family.</text>
</comment>
<evidence type="ECO:0000313" key="7">
    <source>
        <dbReference type="Proteomes" id="UP000315215"/>
    </source>
</evidence>
<keyword evidence="5" id="KW-0812">Transmembrane</keyword>
<organism evidence="6 7">
    <name type="scientific">Radiobacillus deserti</name>
    <dbReference type="NCBI Taxonomy" id="2594883"/>
    <lineage>
        <taxon>Bacteria</taxon>
        <taxon>Bacillati</taxon>
        <taxon>Bacillota</taxon>
        <taxon>Bacilli</taxon>
        <taxon>Bacillales</taxon>
        <taxon>Bacillaceae</taxon>
        <taxon>Radiobacillus</taxon>
    </lineage>
</organism>
<dbReference type="PANTHER" id="PTHR22550:SF5">
    <property type="entry name" value="LEUCINE ZIPPER PROTEIN 4"/>
    <property type="match status" value="1"/>
</dbReference>
<keyword evidence="3 4" id="KW-0472">Membrane</keyword>
<keyword evidence="7" id="KW-1185">Reference proteome</keyword>
<dbReference type="Proteomes" id="UP000315215">
    <property type="component" value="Chromosome"/>
</dbReference>
<evidence type="ECO:0000313" key="6">
    <source>
        <dbReference type="EMBL" id="QDP41769.1"/>
    </source>
</evidence>
<sequence>MLFQRRMTDKEWILQQLGSSQDVTLKNLNHADNNVDILYITSVTDGKILQDTVILPFYRTNESGYKTYLQSLPNQEQPKKREDLLSQVLQGYVAIFTGNQTFIIDVQKLLNTTSGNATVETVIQGPQKALSESIDTNHNMVRRRYPQASLRLIHMKVGSLSQTKVTMAYDENIANMDIVERVKDSLRTIEVDVVQAAGQLHRAINKKQRTLFPTMMITERPDRIAYNLAVGKVIILIDGTPFALIAPSVFYDFMASMEDVYHTYWTSKFIILLRYFGLAVSLLLPGLYVGLTAFNTEVVRFQLALSIAGSRIGVPYPAYLEVLAMLFMMEMLIEASVRLPKSIGQTATTVGGLILGQAAVEAGLVSNVMIIIVSAVAISNFVIPINAMAFSMRVAKYIILALTTFFGMVGLVIGSIGLIGYLTSLESFGHPYLKVFRETQSKG</sequence>
<feature type="transmembrane region" description="Helical" evidence="5">
    <location>
        <begin position="314"/>
        <end position="333"/>
    </location>
</feature>
<dbReference type="InterPro" id="IPR004995">
    <property type="entry name" value="Spore_Ger"/>
</dbReference>
<name>A0A516KK50_9BACI</name>
<proteinExistence type="inferred from homology"/>
<feature type="transmembrane region" description="Helical" evidence="5">
    <location>
        <begin position="397"/>
        <end position="422"/>
    </location>
</feature>
<dbReference type="OrthoDB" id="1726708at2"/>
<evidence type="ECO:0000256" key="5">
    <source>
        <dbReference type="SAM" id="Phobius"/>
    </source>
</evidence>
<dbReference type="PANTHER" id="PTHR22550">
    <property type="entry name" value="SPORE GERMINATION PROTEIN"/>
    <property type="match status" value="1"/>
</dbReference>
<dbReference type="AlphaFoldDB" id="A0A516KK50"/>
<protein>
    <submittedName>
        <fullName evidence="6">Spore germination protein</fullName>
    </submittedName>
</protein>
<evidence type="ECO:0000256" key="1">
    <source>
        <dbReference type="ARBA" id="ARBA00004141"/>
    </source>
</evidence>
<feature type="transmembrane region" description="Helical" evidence="5">
    <location>
        <begin position="224"/>
        <end position="251"/>
    </location>
</feature>
<dbReference type="InterPro" id="IPR050768">
    <property type="entry name" value="UPF0353/GerABKA_families"/>
</dbReference>
<keyword evidence="5" id="KW-1133">Transmembrane helix</keyword>
<evidence type="ECO:0000256" key="3">
    <source>
        <dbReference type="ARBA" id="ARBA00023136"/>
    </source>
</evidence>
<evidence type="ECO:0000256" key="2">
    <source>
        <dbReference type="ARBA" id="ARBA00005278"/>
    </source>
</evidence>
<dbReference type="KEGG" id="aqt:FN924_17275"/>
<dbReference type="PIRSF" id="PIRSF005690">
    <property type="entry name" value="GerBA"/>
    <property type="match status" value="1"/>
</dbReference>
<reference evidence="6 7" key="1">
    <citation type="submission" date="2019-07" db="EMBL/GenBank/DDBJ databases">
        <authorList>
            <person name="Li J."/>
        </authorList>
    </citation>
    <scope>NUCLEOTIDE SEQUENCE [LARGE SCALE GENOMIC DNA]</scope>
    <source>
        <strain evidence="6 7">TKL69</strain>
    </source>
</reference>
<accession>A0A516KK50</accession>
<dbReference type="RefSeq" id="WP_143896632.1">
    <property type="nucleotide sequence ID" value="NZ_CP041666.1"/>
</dbReference>
<gene>
    <name evidence="6" type="ORF">FN924_17275</name>
</gene>
<dbReference type="GO" id="GO:0005886">
    <property type="term" value="C:plasma membrane"/>
    <property type="evidence" value="ECO:0007669"/>
    <property type="project" value="UniProtKB-SubCell"/>
</dbReference>
<evidence type="ECO:0000256" key="4">
    <source>
        <dbReference type="PIRNR" id="PIRNR005690"/>
    </source>
</evidence>
<feature type="transmembrane region" description="Helical" evidence="5">
    <location>
        <begin position="271"/>
        <end position="294"/>
    </location>
</feature>